<proteinExistence type="predicted"/>
<protein>
    <submittedName>
        <fullName evidence="3">Prolyl oligopeptidase family protein</fullName>
    </submittedName>
</protein>
<name>A0ABX9MKN8_9DEIN</name>
<evidence type="ECO:0000313" key="4">
    <source>
        <dbReference type="Proteomes" id="UP000265443"/>
    </source>
</evidence>
<evidence type="ECO:0000256" key="1">
    <source>
        <dbReference type="ARBA" id="ARBA00022801"/>
    </source>
</evidence>
<dbReference type="EMBL" id="QWKY01000060">
    <property type="protein sequence ID" value="RIH76037.1"/>
    <property type="molecule type" value="Genomic_DNA"/>
</dbReference>
<dbReference type="PANTHER" id="PTHR22946">
    <property type="entry name" value="DIENELACTONE HYDROLASE DOMAIN-CONTAINING PROTEIN-RELATED"/>
    <property type="match status" value="1"/>
</dbReference>
<comment type="caution">
    <text evidence="3">The sequence shown here is derived from an EMBL/GenBank/DDBJ whole genome shotgun (WGS) entry which is preliminary data.</text>
</comment>
<dbReference type="RefSeq" id="WP_119341774.1">
    <property type="nucleotide sequence ID" value="NZ_QWKY01000060.1"/>
</dbReference>
<dbReference type="InterPro" id="IPR029058">
    <property type="entry name" value="AB_hydrolase_fold"/>
</dbReference>
<organism evidence="3 4">
    <name type="scientific">Meiothermus hypogaeus</name>
    <dbReference type="NCBI Taxonomy" id="884155"/>
    <lineage>
        <taxon>Bacteria</taxon>
        <taxon>Thermotogati</taxon>
        <taxon>Deinococcota</taxon>
        <taxon>Deinococci</taxon>
        <taxon>Thermales</taxon>
        <taxon>Thermaceae</taxon>
        <taxon>Meiothermus</taxon>
    </lineage>
</organism>
<dbReference type="InterPro" id="IPR050261">
    <property type="entry name" value="FrsA_esterase"/>
</dbReference>
<dbReference type="PANTHER" id="PTHR22946:SF9">
    <property type="entry name" value="POLYKETIDE TRANSFERASE AF380"/>
    <property type="match status" value="1"/>
</dbReference>
<gene>
    <name evidence="3" type="ORF">Mhypo_02646</name>
</gene>
<keyword evidence="4" id="KW-1185">Reference proteome</keyword>
<dbReference type="SUPFAM" id="SSF53474">
    <property type="entry name" value="alpha/beta-Hydrolases"/>
    <property type="match status" value="1"/>
</dbReference>
<reference evidence="3 4" key="1">
    <citation type="submission" date="2018-08" db="EMBL/GenBank/DDBJ databases">
        <title>Meiothermus hypogaeus DSM 23238 genome sequencing project.</title>
        <authorList>
            <person name="Da Costa M.S."/>
            <person name="Albuquerque L."/>
            <person name="Raposo P."/>
            <person name="Froufe H.J.C."/>
            <person name="Barroso C.S."/>
            <person name="Egas C."/>
        </authorList>
    </citation>
    <scope>NUCLEOTIDE SEQUENCE [LARGE SCALE GENOMIC DNA]</scope>
    <source>
        <strain evidence="3 4">DSM 23238</strain>
    </source>
</reference>
<evidence type="ECO:0000259" key="2">
    <source>
        <dbReference type="Pfam" id="PF00326"/>
    </source>
</evidence>
<feature type="domain" description="Peptidase S9 prolyl oligopeptidase catalytic" evidence="2">
    <location>
        <begin position="91"/>
        <end position="260"/>
    </location>
</feature>
<dbReference type="Pfam" id="PF00326">
    <property type="entry name" value="Peptidase_S9"/>
    <property type="match status" value="1"/>
</dbReference>
<keyword evidence="1" id="KW-0378">Hydrolase</keyword>
<dbReference type="Gene3D" id="3.40.50.1820">
    <property type="entry name" value="alpha/beta hydrolase"/>
    <property type="match status" value="1"/>
</dbReference>
<accession>A0ABX9MKN8</accession>
<dbReference type="Proteomes" id="UP000265443">
    <property type="component" value="Unassembled WGS sequence"/>
</dbReference>
<dbReference type="PROSITE" id="PS51257">
    <property type="entry name" value="PROKAR_LIPOPROTEIN"/>
    <property type="match status" value="1"/>
</dbReference>
<dbReference type="InterPro" id="IPR001375">
    <property type="entry name" value="Peptidase_S9_cat"/>
</dbReference>
<evidence type="ECO:0000313" key="3">
    <source>
        <dbReference type="EMBL" id="RIH76037.1"/>
    </source>
</evidence>
<sequence>MHKWIGPMVLVWGLAGCAPPSPVSPNHWESVQTLYQDLFLLREKVSYRSGDLRIFGQICRPIRQGRFPIVLWNHGGFAGLQVGDENLCQNLAFLGYVVLMSSYRGEDGSEGGIEVCQGEVDDALEMLAIGRTMPYANPNRVAVAGGSHGGCISLRAVQKGAPAQVLIDLFGPTDWVAEYQQLEQLAASSEATRKQAGQTLLALLNSALGGTPGQTLQNYKMRSPIEYAANLSNWPGSMLVVHGALDWLVLPNQSCNLARTVGQFTSFRVQANNTTSTTPPTGCEAAGLTWAGGEIPRGNWGGKRYLLVYDNFGHGDGEQSNQALLDALNYLGNKFPAN</sequence>